<dbReference type="SUPFAM" id="SSF54690">
    <property type="entry name" value="Molybdopterin synthase subunit MoaE"/>
    <property type="match status" value="1"/>
</dbReference>
<keyword evidence="2" id="KW-1185">Reference proteome</keyword>
<reference evidence="1 2" key="1">
    <citation type="submission" date="2021-11" db="EMBL/GenBank/DDBJ databases">
        <title>Whole genome of Geoglobus acetivorans.</title>
        <authorList>
            <person name="Liu D."/>
        </authorList>
    </citation>
    <scope>NUCLEOTIDE SEQUENCE [LARGE SCALE GENOMIC DNA]</scope>
    <source>
        <strain evidence="1 2">SBH6</strain>
    </source>
</reference>
<dbReference type="InterPro" id="IPR036563">
    <property type="entry name" value="MoaE_sf"/>
</dbReference>
<name>A0ABZ3H5W6_GEOAI</name>
<dbReference type="RefSeq" id="WP_193807906.1">
    <property type="nucleotide sequence ID" value="NZ_CP087714.1"/>
</dbReference>
<dbReference type="Proteomes" id="UP001492541">
    <property type="component" value="Chromosome"/>
</dbReference>
<organism evidence="1 2">
    <name type="scientific">Geoglobus acetivorans</name>
    <dbReference type="NCBI Taxonomy" id="565033"/>
    <lineage>
        <taxon>Archaea</taxon>
        <taxon>Methanobacteriati</taxon>
        <taxon>Methanobacteriota</taxon>
        <taxon>Archaeoglobi</taxon>
        <taxon>Archaeoglobales</taxon>
        <taxon>Archaeoglobaceae</taxon>
        <taxon>Geoglobus</taxon>
    </lineage>
</organism>
<gene>
    <name evidence="1" type="ORF">LPQ35_04800</name>
</gene>
<dbReference type="CDD" id="cd00756">
    <property type="entry name" value="MoaE"/>
    <property type="match status" value="1"/>
</dbReference>
<protein>
    <submittedName>
        <fullName evidence="1">Molybdenum cofactor biosynthesis protein MoaE</fullName>
    </submittedName>
</protein>
<dbReference type="Gene3D" id="3.90.1170.40">
    <property type="entry name" value="Molybdopterin biosynthesis MoaE subunit"/>
    <property type="match status" value="1"/>
</dbReference>
<dbReference type="EMBL" id="CP087714">
    <property type="protein sequence ID" value="XAT64689.1"/>
    <property type="molecule type" value="Genomic_DNA"/>
</dbReference>
<evidence type="ECO:0000313" key="1">
    <source>
        <dbReference type="EMBL" id="XAT64689.1"/>
    </source>
</evidence>
<sequence>MKVCIVSGSAEKIIGELEKKGKVIIIEKGNPQGEKVLFGENCVSFTVKSRNLRDMLEILADLGYDYALLKGFLKEEVENLGIKIPEIESADEAEYADDCETIKSIMRKLKESAGAEFSGAIGIFVGFVRRISEGKEVVRLEYEKYDELFERVRKEIEQEILKYDGVRGVRIHHRVGTLVPGEDIVYVAVMAEHRKHLWEPLKRAVELFKAKLPVWKKEVYIDGEIWAHDRDLMKE</sequence>
<dbReference type="GeneID" id="90448979"/>
<dbReference type="Pfam" id="PF02391">
    <property type="entry name" value="MoaE"/>
    <property type="match status" value="1"/>
</dbReference>
<evidence type="ECO:0000313" key="2">
    <source>
        <dbReference type="Proteomes" id="UP001492541"/>
    </source>
</evidence>
<dbReference type="PANTHER" id="PTHR23404">
    <property type="entry name" value="MOLYBDOPTERIN SYNTHASE RELATED"/>
    <property type="match status" value="1"/>
</dbReference>
<dbReference type="InterPro" id="IPR003448">
    <property type="entry name" value="Mopterin_biosynth_MoaE"/>
</dbReference>
<proteinExistence type="predicted"/>
<accession>A0ABZ3H5W6</accession>